<dbReference type="GO" id="GO:0001228">
    <property type="term" value="F:DNA-binding transcription activator activity, RNA polymerase II-specific"/>
    <property type="evidence" value="ECO:0007669"/>
    <property type="project" value="TreeGrafter"/>
</dbReference>
<dbReference type="OrthoDB" id="2590011at2759"/>
<proteinExistence type="predicted"/>
<evidence type="ECO:0000313" key="5">
    <source>
        <dbReference type="Proteomes" id="UP000452235"/>
    </source>
</evidence>
<keyword evidence="5" id="KW-1185">Reference proteome</keyword>
<feature type="region of interest" description="Disordered" evidence="3">
    <location>
        <begin position="130"/>
        <end position="174"/>
    </location>
</feature>
<evidence type="ECO:0000256" key="1">
    <source>
        <dbReference type="ARBA" id="ARBA00004123"/>
    </source>
</evidence>
<dbReference type="Proteomes" id="UP000452235">
    <property type="component" value="Unassembled WGS sequence"/>
</dbReference>
<evidence type="ECO:0000256" key="2">
    <source>
        <dbReference type="ARBA" id="ARBA00023242"/>
    </source>
</evidence>
<dbReference type="GO" id="GO:0090575">
    <property type="term" value="C:RNA polymerase II transcription regulator complex"/>
    <property type="evidence" value="ECO:0007669"/>
    <property type="project" value="TreeGrafter"/>
</dbReference>
<organism evidence="4 5">
    <name type="scientific">Aspergillus terreus</name>
    <dbReference type="NCBI Taxonomy" id="33178"/>
    <lineage>
        <taxon>Eukaryota</taxon>
        <taxon>Fungi</taxon>
        <taxon>Dikarya</taxon>
        <taxon>Ascomycota</taxon>
        <taxon>Pezizomycotina</taxon>
        <taxon>Eurotiomycetes</taxon>
        <taxon>Eurotiomycetidae</taxon>
        <taxon>Eurotiales</taxon>
        <taxon>Aspergillaceae</taxon>
        <taxon>Aspergillus</taxon>
        <taxon>Aspergillus subgen. Circumdati</taxon>
    </lineage>
</organism>
<dbReference type="Gene3D" id="1.20.5.170">
    <property type="match status" value="1"/>
</dbReference>
<dbReference type="GO" id="GO:0000976">
    <property type="term" value="F:transcription cis-regulatory region binding"/>
    <property type="evidence" value="ECO:0007669"/>
    <property type="project" value="InterPro"/>
</dbReference>
<dbReference type="AlphaFoldDB" id="A0A5M3Z240"/>
<evidence type="ECO:0000313" key="4">
    <source>
        <dbReference type="EMBL" id="GFF19844.1"/>
    </source>
</evidence>
<gene>
    <name evidence="4" type="ORF">ATEIFO6365_0011010300</name>
</gene>
<feature type="compositionally biased region" description="Polar residues" evidence="3">
    <location>
        <begin position="154"/>
        <end position="167"/>
    </location>
</feature>
<keyword evidence="2" id="KW-0539">Nucleus</keyword>
<accession>A0A5M3Z240</accession>
<dbReference type="InterPro" id="IPR046347">
    <property type="entry name" value="bZIP_sf"/>
</dbReference>
<dbReference type="InterPro" id="IPR050936">
    <property type="entry name" value="AP-1-like"/>
</dbReference>
<comment type="subcellular location">
    <subcellularLocation>
        <location evidence="1">Nucleus</location>
    </subcellularLocation>
</comment>
<reference evidence="4 5" key="1">
    <citation type="submission" date="2020-01" db="EMBL/GenBank/DDBJ databases">
        <title>Aspergillus terreus IFO 6365 whole genome shotgun sequence.</title>
        <authorList>
            <person name="Kanamasa S."/>
            <person name="Takahashi H."/>
        </authorList>
    </citation>
    <scope>NUCLEOTIDE SEQUENCE [LARGE SCALE GENOMIC DNA]</scope>
    <source>
        <strain evidence="4 5">IFO 6365</strain>
    </source>
</reference>
<protein>
    <submittedName>
        <fullName evidence="4">Uncharacterized protein</fullName>
    </submittedName>
</protein>
<dbReference type="EMBL" id="BLJY01000011">
    <property type="protein sequence ID" value="GFF19844.1"/>
    <property type="molecule type" value="Genomic_DNA"/>
</dbReference>
<feature type="compositionally biased region" description="Polar residues" evidence="3">
    <location>
        <begin position="22"/>
        <end position="31"/>
    </location>
</feature>
<comment type="caution">
    <text evidence="4">The sequence shown here is derived from an EMBL/GenBank/DDBJ whole genome shotgun (WGS) entry which is preliminary data.</text>
</comment>
<dbReference type="SUPFAM" id="SSF57959">
    <property type="entry name" value="Leucine zipper domain"/>
    <property type="match status" value="1"/>
</dbReference>
<feature type="compositionally biased region" description="Basic residues" evidence="3">
    <location>
        <begin position="44"/>
        <end position="54"/>
    </location>
</feature>
<feature type="compositionally biased region" description="Basic and acidic residues" evidence="3">
    <location>
        <begin position="34"/>
        <end position="43"/>
    </location>
</feature>
<dbReference type="PANTHER" id="PTHR40621:SF6">
    <property type="entry name" value="AP-1-LIKE TRANSCRIPTION FACTOR YAP1-RELATED"/>
    <property type="match status" value="1"/>
</dbReference>
<feature type="region of interest" description="Disordered" evidence="3">
    <location>
        <begin position="1"/>
        <end position="54"/>
    </location>
</feature>
<name>A0A5M3Z240_ASPTE</name>
<dbReference type="PANTHER" id="PTHR40621">
    <property type="entry name" value="TRANSCRIPTION FACTOR KAPC-RELATED"/>
    <property type="match status" value="1"/>
</dbReference>
<sequence length="310" mass="34698">MAETTKTAEPDPGPGESGSSGTAAQHYTSPSKAAYERRREQVRRAQKKHREKNKKYCRSLEDELHRLYDSQANADELRVLRYENEILRDILARHSIPVPVGISPPKPSLAEVTFTSNGGHHQLLQVKMPENEHGSDHPTAPPSCANPDEHTPSDMHSQFGQSSSSRTEFSEARNGPNIVQMGVDFVLSLERPCLFHTRSPDAEEPSGHALSMQGMLLSRAPQDLHDHAAWAVPAQQLDKLFELSGCLGLDGYITPVQAWNRITSRFEIAQLPLNKLEMLRCAMVPYIKCYGFGAIMEEDIFENLLEEVFK</sequence>
<evidence type="ECO:0000256" key="3">
    <source>
        <dbReference type="SAM" id="MobiDB-lite"/>
    </source>
</evidence>
<dbReference type="CDD" id="cd14688">
    <property type="entry name" value="bZIP_YAP"/>
    <property type="match status" value="1"/>
</dbReference>